<name>X1K8G6_9ZZZZ</name>
<feature type="non-terminal residue" evidence="6">
    <location>
        <position position="1"/>
    </location>
</feature>
<keyword evidence="2" id="KW-0808">Transferase</keyword>
<proteinExistence type="predicted"/>
<dbReference type="GO" id="GO:0046872">
    <property type="term" value="F:metal ion binding"/>
    <property type="evidence" value="ECO:0007669"/>
    <property type="project" value="UniProtKB-KW"/>
</dbReference>
<dbReference type="InterPro" id="IPR000092">
    <property type="entry name" value="Polyprenyl_synt"/>
</dbReference>
<dbReference type="InterPro" id="IPR033749">
    <property type="entry name" value="Polyprenyl_synt_CS"/>
</dbReference>
<organism evidence="6">
    <name type="scientific">marine sediment metagenome</name>
    <dbReference type="NCBI Taxonomy" id="412755"/>
    <lineage>
        <taxon>unclassified sequences</taxon>
        <taxon>metagenomes</taxon>
        <taxon>ecological metagenomes</taxon>
    </lineage>
</organism>
<evidence type="ECO:0000256" key="4">
    <source>
        <dbReference type="ARBA" id="ARBA00022842"/>
    </source>
</evidence>
<evidence type="ECO:0008006" key="7">
    <source>
        <dbReference type="Google" id="ProtNLM"/>
    </source>
</evidence>
<dbReference type="SUPFAM" id="SSF48576">
    <property type="entry name" value="Terpenoid synthases"/>
    <property type="match status" value="1"/>
</dbReference>
<evidence type="ECO:0000256" key="5">
    <source>
        <dbReference type="ARBA" id="ARBA00023229"/>
    </source>
</evidence>
<dbReference type="PROSITE" id="PS00444">
    <property type="entry name" value="POLYPRENYL_SYNTHASE_2"/>
    <property type="match status" value="1"/>
</dbReference>
<dbReference type="PANTHER" id="PTHR43281:SF1">
    <property type="entry name" value="FARNESYL DIPHOSPHATE SYNTHASE"/>
    <property type="match status" value="1"/>
</dbReference>
<evidence type="ECO:0000256" key="1">
    <source>
        <dbReference type="ARBA" id="ARBA00001946"/>
    </source>
</evidence>
<dbReference type="AlphaFoldDB" id="X1K8G6"/>
<evidence type="ECO:0000256" key="2">
    <source>
        <dbReference type="ARBA" id="ARBA00022679"/>
    </source>
</evidence>
<dbReference type="EMBL" id="BARV01009697">
    <property type="protein sequence ID" value="GAI03322.1"/>
    <property type="molecule type" value="Genomic_DNA"/>
</dbReference>
<reference evidence="6" key="1">
    <citation type="journal article" date="2014" name="Front. Microbiol.">
        <title>High frequency of phylogenetically diverse reductive dehalogenase-homologous genes in deep subseafloor sedimentary metagenomes.</title>
        <authorList>
            <person name="Kawai M."/>
            <person name="Futagami T."/>
            <person name="Toyoda A."/>
            <person name="Takaki Y."/>
            <person name="Nishi S."/>
            <person name="Hori S."/>
            <person name="Arai W."/>
            <person name="Tsubouchi T."/>
            <person name="Morono Y."/>
            <person name="Uchiyama I."/>
            <person name="Ito T."/>
            <person name="Fujiyama A."/>
            <person name="Inagaki F."/>
            <person name="Takami H."/>
        </authorList>
    </citation>
    <scope>NUCLEOTIDE SEQUENCE</scope>
    <source>
        <strain evidence="6">Expedition CK06-06</strain>
    </source>
</reference>
<dbReference type="Gene3D" id="1.10.600.10">
    <property type="entry name" value="Farnesyl Diphosphate Synthase"/>
    <property type="match status" value="1"/>
</dbReference>
<keyword evidence="4" id="KW-0460">Magnesium</keyword>
<dbReference type="GO" id="GO:0008299">
    <property type="term" value="P:isoprenoid biosynthetic process"/>
    <property type="evidence" value="ECO:0007669"/>
    <property type="project" value="UniProtKB-KW"/>
</dbReference>
<sequence length="89" mass="10319">QALKNYARNIGLAYQIRDDILDFEGKRELTGKDERKDRNRVTFVTVLGMEKAKQLAAELVKSSVYNLKIFGTRGKILRELAEYIVEREN</sequence>
<dbReference type="Pfam" id="PF00348">
    <property type="entry name" value="polyprenyl_synt"/>
    <property type="match status" value="1"/>
</dbReference>
<accession>X1K8G6</accession>
<keyword evidence="5" id="KW-0414">Isoprene biosynthesis</keyword>
<evidence type="ECO:0000256" key="3">
    <source>
        <dbReference type="ARBA" id="ARBA00022723"/>
    </source>
</evidence>
<comment type="caution">
    <text evidence="6">The sequence shown here is derived from an EMBL/GenBank/DDBJ whole genome shotgun (WGS) entry which is preliminary data.</text>
</comment>
<gene>
    <name evidence="6" type="ORF">S06H3_19036</name>
</gene>
<comment type="cofactor">
    <cofactor evidence="1">
        <name>Mg(2+)</name>
        <dbReference type="ChEBI" id="CHEBI:18420"/>
    </cofactor>
</comment>
<protein>
    <recommendedName>
        <fullName evidence="7">Polyprenyl synthetase</fullName>
    </recommendedName>
</protein>
<evidence type="ECO:0000313" key="6">
    <source>
        <dbReference type="EMBL" id="GAI03322.1"/>
    </source>
</evidence>
<dbReference type="GO" id="GO:0004659">
    <property type="term" value="F:prenyltransferase activity"/>
    <property type="evidence" value="ECO:0007669"/>
    <property type="project" value="InterPro"/>
</dbReference>
<keyword evidence="3" id="KW-0479">Metal-binding</keyword>
<dbReference type="InterPro" id="IPR008949">
    <property type="entry name" value="Isoprenoid_synthase_dom_sf"/>
</dbReference>
<dbReference type="PANTHER" id="PTHR43281">
    <property type="entry name" value="FARNESYL DIPHOSPHATE SYNTHASE"/>
    <property type="match status" value="1"/>
</dbReference>